<name>A0A0S7BX20_9CHLR</name>
<dbReference type="STRING" id="1678840.ATC1_131126"/>
<evidence type="ECO:0000313" key="1">
    <source>
        <dbReference type="EMBL" id="GAP41144.1"/>
    </source>
</evidence>
<dbReference type="EMBL" id="DF968181">
    <property type="protein sequence ID" value="GAP41144.1"/>
    <property type="molecule type" value="Genomic_DNA"/>
</dbReference>
<evidence type="ECO:0000313" key="2">
    <source>
        <dbReference type="Proteomes" id="UP000053370"/>
    </source>
</evidence>
<protein>
    <submittedName>
        <fullName evidence="1">Uncharacterized protein</fullName>
    </submittedName>
</protein>
<dbReference type="AlphaFoldDB" id="A0A0S7BX20"/>
<dbReference type="Proteomes" id="UP000053370">
    <property type="component" value="Unassembled WGS sequence"/>
</dbReference>
<keyword evidence="2" id="KW-1185">Reference proteome</keyword>
<proteinExistence type="predicted"/>
<dbReference type="RefSeq" id="WP_062281779.1">
    <property type="nucleotide sequence ID" value="NZ_DF968181.1"/>
</dbReference>
<reference evidence="1" key="1">
    <citation type="journal article" date="2015" name="Genome Announc.">
        <title>Draft Genome Sequence of Anaerolineae Strain TC1, a Novel Isolate from a Methanogenic Wastewater Treatment System.</title>
        <authorList>
            <person name="Matsuura N."/>
            <person name="Tourlousse D.M."/>
            <person name="Sun L."/>
            <person name="Toyonaga M."/>
            <person name="Kuroda K."/>
            <person name="Ohashi A."/>
            <person name="Cruz R."/>
            <person name="Yamaguchi T."/>
            <person name="Sekiguchi Y."/>
        </authorList>
    </citation>
    <scope>NUCLEOTIDE SEQUENCE [LARGE SCALE GENOMIC DNA]</scope>
    <source>
        <strain evidence="1">TC1</strain>
    </source>
</reference>
<gene>
    <name evidence="1" type="ORF">ATC1_131126</name>
</gene>
<organism evidence="1">
    <name type="scientific">Flexilinea flocculi</name>
    <dbReference type="NCBI Taxonomy" id="1678840"/>
    <lineage>
        <taxon>Bacteria</taxon>
        <taxon>Bacillati</taxon>
        <taxon>Chloroflexota</taxon>
        <taxon>Anaerolineae</taxon>
        <taxon>Anaerolineales</taxon>
        <taxon>Anaerolineaceae</taxon>
        <taxon>Flexilinea</taxon>
    </lineage>
</organism>
<accession>A0A0S7BX20</accession>
<sequence>MFDPTEIFFISEESDDYFSRELFAVGDSVIVVAPNGANFRKQLSYAYEDVISSEFSGFELKIKGEAVEYGVFHGDQSQK</sequence>